<feature type="domain" description="Glycosyl transferase family 28 C-terminal" evidence="5">
    <location>
        <begin position="202"/>
        <end position="348"/>
    </location>
</feature>
<comment type="subcellular location">
    <subcellularLocation>
        <location evidence="1">Membrane</location>
    </subcellularLocation>
</comment>
<evidence type="ECO:0000313" key="8">
    <source>
        <dbReference type="Proteomes" id="UP000050326"/>
    </source>
</evidence>
<name>A0A0N8NT25_9CLOT</name>
<evidence type="ECO:0000259" key="5">
    <source>
        <dbReference type="Pfam" id="PF04101"/>
    </source>
</evidence>
<dbReference type="AlphaFoldDB" id="A0A0N8NT25"/>
<sequence>MPKVLILSASTGGGHNSAANAIKEELVALGCEVSVVDAIESASPILNKIVSEGYEKSAKYVPVTYKAFYKISSGKSRKEDLDVLVRRIIGRKILHLVNDFKPDAIIGTHPFPMMALTRYKEQGTINVPVVSIITDYTAHTCYIQNSVDAYIVGDVDVSYILKNSGIAPEKIHPFGIPINSSFLNTERVNTVKKNLDLDDKFTVLVMGGSFGAGSIKESLMELLSSRYDFQIIVVTGRDVKLKAKLDELVEIMRPKKTVRILGFTKDVPELMTISNVLITKPGGLTTTEAIIKGIPMVIPYYIPGQEAENVDFLLNNGLALKTFKNYPLVTIIEILMDNPERLNEIKERMLKRSKADSSLKTAKLTLDLIESFSNKGQVSDL</sequence>
<dbReference type="SUPFAM" id="SSF52218">
    <property type="entry name" value="Flavoproteins"/>
    <property type="match status" value="1"/>
</dbReference>
<dbReference type="EMBL" id="LKET01000039">
    <property type="protein sequence ID" value="KPU43648.1"/>
    <property type="molecule type" value="Genomic_DNA"/>
</dbReference>
<dbReference type="GO" id="GO:0009247">
    <property type="term" value="P:glycolipid biosynthetic process"/>
    <property type="evidence" value="ECO:0007669"/>
    <property type="project" value="InterPro"/>
</dbReference>
<accession>A0A0N8NT25</accession>
<dbReference type="InterPro" id="IPR007235">
    <property type="entry name" value="Glyco_trans_28_C"/>
</dbReference>
<dbReference type="Pfam" id="PF04101">
    <property type="entry name" value="Glyco_tran_28_C"/>
    <property type="match status" value="1"/>
</dbReference>
<dbReference type="GO" id="GO:0016020">
    <property type="term" value="C:membrane"/>
    <property type="evidence" value="ECO:0007669"/>
    <property type="project" value="UniProtKB-SubCell"/>
</dbReference>
<dbReference type="Pfam" id="PF06925">
    <property type="entry name" value="MGDG_synth"/>
    <property type="match status" value="1"/>
</dbReference>
<dbReference type="InterPro" id="IPR050519">
    <property type="entry name" value="Glycosyltransf_28_UgtP"/>
</dbReference>
<proteinExistence type="inferred from homology"/>
<dbReference type="PANTHER" id="PTHR43025:SF3">
    <property type="entry name" value="MONOGALACTOSYLDIACYLGLYCEROL SYNTHASE 1, CHLOROPLASTIC"/>
    <property type="match status" value="1"/>
</dbReference>
<protein>
    <submittedName>
        <fullName evidence="7">Processive diacylglycerol beta-glucosyltransferase</fullName>
        <ecNumber evidence="7">2.4.1.-</ecNumber>
    </submittedName>
</protein>
<dbReference type="EC" id="2.4.1.-" evidence="7"/>
<dbReference type="STRING" id="36849.OXPF_30900"/>
<evidence type="ECO:0000256" key="3">
    <source>
        <dbReference type="ARBA" id="ARBA00022676"/>
    </source>
</evidence>
<reference evidence="7 8" key="1">
    <citation type="submission" date="2015-09" db="EMBL/GenBank/DDBJ databases">
        <title>Genome sequence of Oxobacter pfennigii DSM 3222.</title>
        <authorList>
            <person name="Poehlein A."/>
            <person name="Bengelsdorf F.R."/>
            <person name="Schiel-Bengelsdorf B."/>
            <person name="Duerre P."/>
            <person name="Daniel R."/>
        </authorList>
    </citation>
    <scope>NUCLEOTIDE SEQUENCE [LARGE SCALE GENOMIC DNA]</scope>
    <source>
        <strain evidence="7 8">DSM 3222</strain>
    </source>
</reference>
<dbReference type="PATRIC" id="fig|36849.3.peg.3274"/>
<dbReference type="PANTHER" id="PTHR43025">
    <property type="entry name" value="MONOGALACTOSYLDIACYLGLYCEROL SYNTHASE"/>
    <property type="match status" value="1"/>
</dbReference>
<evidence type="ECO:0000256" key="2">
    <source>
        <dbReference type="ARBA" id="ARBA00006962"/>
    </source>
</evidence>
<gene>
    <name evidence="7" type="primary">ugtP</name>
    <name evidence="7" type="ORF">OXPF_30900</name>
</gene>
<evidence type="ECO:0000256" key="4">
    <source>
        <dbReference type="ARBA" id="ARBA00022679"/>
    </source>
</evidence>
<dbReference type="GO" id="GO:0016758">
    <property type="term" value="F:hexosyltransferase activity"/>
    <property type="evidence" value="ECO:0007669"/>
    <property type="project" value="InterPro"/>
</dbReference>
<evidence type="ECO:0000313" key="7">
    <source>
        <dbReference type="EMBL" id="KPU43648.1"/>
    </source>
</evidence>
<dbReference type="InterPro" id="IPR029039">
    <property type="entry name" value="Flavoprotein-like_sf"/>
</dbReference>
<dbReference type="SUPFAM" id="SSF53756">
    <property type="entry name" value="UDP-Glycosyltransferase/glycogen phosphorylase"/>
    <property type="match status" value="1"/>
</dbReference>
<dbReference type="InterPro" id="IPR009695">
    <property type="entry name" value="Diacylglyc_glucosyltr_N"/>
</dbReference>
<keyword evidence="4 7" id="KW-0808">Transferase</keyword>
<dbReference type="Proteomes" id="UP000050326">
    <property type="component" value="Unassembled WGS sequence"/>
</dbReference>
<keyword evidence="3 7" id="KW-0328">Glycosyltransferase</keyword>
<organism evidence="7 8">
    <name type="scientific">Oxobacter pfennigii</name>
    <dbReference type="NCBI Taxonomy" id="36849"/>
    <lineage>
        <taxon>Bacteria</taxon>
        <taxon>Bacillati</taxon>
        <taxon>Bacillota</taxon>
        <taxon>Clostridia</taxon>
        <taxon>Eubacteriales</taxon>
        <taxon>Clostridiaceae</taxon>
        <taxon>Oxobacter</taxon>
    </lineage>
</organism>
<evidence type="ECO:0000259" key="6">
    <source>
        <dbReference type="Pfam" id="PF06925"/>
    </source>
</evidence>
<feature type="domain" description="Diacylglycerol glucosyltransferase N-terminal" evidence="6">
    <location>
        <begin position="15"/>
        <end position="178"/>
    </location>
</feature>
<dbReference type="OrthoDB" id="9815663at2"/>
<comment type="caution">
    <text evidence="7">The sequence shown here is derived from an EMBL/GenBank/DDBJ whole genome shotgun (WGS) entry which is preliminary data.</text>
</comment>
<evidence type="ECO:0000256" key="1">
    <source>
        <dbReference type="ARBA" id="ARBA00004370"/>
    </source>
</evidence>
<keyword evidence="8" id="KW-1185">Reference proteome</keyword>
<dbReference type="Gene3D" id="3.40.50.2000">
    <property type="entry name" value="Glycogen Phosphorylase B"/>
    <property type="match status" value="1"/>
</dbReference>
<dbReference type="RefSeq" id="WP_054876079.1">
    <property type="nucleotide sequence ID" value="NZ_LKET01000039.1"/>
</dbReference>
<comment type="similarity">
    <text evidence="2">Belongs to the glycosyltransferase 28 family.</text>
</comment>